<dbReference type="InterPro" id="IPR050469">
    <property type="entry name" value="Diguanylate_Cyclase"/>
</dbReference>
<dbReference type="InterPro" id="IPR000644">
    <property type="entry name" value="CBS_dom"/>
</dbReference>
<protein>
    <submittedName>
        <fullName evidence="2">GGDEF domain-containing protein</fullName>
    </submittedName>
</protein>
<dbReference type="SMART" id="SM00267">
    <property type="entry name" value="GGDEF"/>
    <property type="match status" value="1"/>
</dbReference>
<dbReference type="SUPFAM" id="SSF54631">
    <property type="entry name" value="CBS-domain pair"/>
    <property type="match status" value="1"/>
</dbReference>
<dbReference type="SUPFAM" id="SSF55073">
    <property type="entry name" value="Nucleotide cyclase"/>
    <property type="match status" value="1"/>
</dbReference>
<dbReference type="InterPro" id="IPR043128">
    <property type="entry name" value="Rev_trsase/Diguanyl_cyclase"/>
</dbReference>
<dbReference type="Pfam" id="PF00571">
    <property type="entry name" value="CBS"/>
    <property type="match status" value="1"/>
</dbReference>
<dbReference type="NCBIfam" id="TIGR00254">
    <property type="entry name" value="GGDEF"/>
    <property type="match status" value="1"/>
</dbReference>
<name>A0ABZ2CAV6_9BACI</name>
<dbReference type="PANTHER" id="PTHR45138:SF25">
    <property type="entry name" value="GGDEF DOMAIN PROTEIN"/>
    <property type="match status" value="1"/>
</dbReference>
<dbReference type="InterPro" id="IPR000160">
    <property type="entry name" value="GGDEF_dom"/>
</dbReference>
<dbReference type="EMBL" id="CP137640">
    <property type="protein sequence ID" value="WVX80296.1"/>
    <property type="molecule type" value="Genomic_DNA"/>
</dbReference>
<dbReference type="PANTHER" id="PTHR45138">
    <property type="entry name" value="REGULATORY COMPONENTS OF SENSORY TRANSDUCTION SYSTEM"/>
    <property type="match status" value="1"/>
</dbReference>
<evidence type="ECO:0000313" key="2">
    <source>
        <dbReference type="EMBL" id="WVX80296.1"/>
    </source>
</evidence>
<dbReference type="Gene3D" id="3.10.580.10">
    <property type="entry name" value="CBS-domain"/>
    <property type="match status" value="1"/>
</dbReference>
<feature type="domain" description="GGDEF" evidence="1">
    <location>
        <begin position="163"/>
        <end position="317"/>
    </location>
</feature>
<dbReference type="InterPro" id="IPR029787">
    <property type="entry name" value="Nucleotide_cyclase"/>
</dbReference>
<evidence type="ECO:0000313" key="3">
    <source>
        <dbReference type="Proteomes" id="UP001357223"/>
    </source>
</evidence>
<dbReference type="RefSeq" id="WP_338449225.1">
    <property type="nucleotide sequence ID" value="NZ_CP137640.1"/>
</dbReference>
<proteinExistence type="predicted"/>
<dbReference type="Gene3D" id="3.30.70.270">
    <property type="match status" value="1"/>
</dbReference>
<dbReference type="CDD" id="cd01949">
    <property type="entry name" value="GGDEF"/>
    <property type="match status" value="1"/>
</dbReference>
<keyword evidence="3" id="KW-1185">Reference proteome</keyword>
<organism evidence="2 3">
    <name type="scientific">Niallia oryzisoli</name>
    <dbReference type="NCBI Taxonomy" id="1737571"/>
    <lineage>
        <taxon>Bacteria</taxon>
        <taxon>Bacillati</taxon>
        <taxon>Bacillota</taxon>
        <taxon>Bacilli</taxon>
        <taxon>Bacillales</taxon>
        <taxon>Bacillaceae</taxon>
        <taxon>Niallia</taxon>
    </lineage>
</organism>
<evidence type="ECO:0000259" key="1">
    <source>
        <dbReference type="PROSITE" id="PS50887"/>
    </source>
</evidence>
<gene>
    <name evidence="2" type="ORF">R4Z09_24030</name>
</gene>
<dbReference type="Pfam" id="PF00990">
    <property type="entry name" value="GGDEF"/>
    <property type="match status" value="1"/>
</dbReference>
<dbReference type="PROSITE" id="PS50887">
    <property type="entry name" value="GGDEF"/>
    <property type="match status" value="1"/>
</dbReference>
<accession>A0ABZ2CAV6</accession>
<reference evidence="2 3" key="1">
    <citation type="submission" date="2023-10" db="EMBL/GenBank/DDBJ databases">
        <title>Niallia locisalis sp.nov. isolated from a salt pond sample.</title>
        <authorList>
            <person name="Li X.-J."/>
            <person name="Dong L."/>
        </authorList>
    </citation>
    <scope>NUCLEOTIDE SEQUENCE [LARGE SCALE GENOMIC DNA]</scope>
    <source>
        <strain evidence="2 3">DSM 29761</strain>
    </source>
</reference>
<dbReference type="InterPro" id="IPR046342">
    <property type="entry name" value="CBS_dom_sf"/>
</dbReference>
<sequence length="317" mass="36390">MSIVIGDIAKECITVDPSTKCQNVYSMFEEKTALEGIVVVSEEKPIGLVMKTHFFQKLSTKYGFDLFMNRHIDLVMGDELLIVDYSIPITEVSSLAMNRKQENLYDLVIVTKQNHMYGAVSIRELIMKLSELQIRIARYSNPLSGLPGNNVIAETLQEVITYKRFSVFYIDIDSFKFFNDTFGFREGDEIIKETAVIISDTIQTTDNEPSFIGHIGGDDFIAVIPHYHYEELCKEIIFRFDRYIMRFYTEEEIERGYVQGINRQGILDNVPLVSISIAVVHNKQYPITSIEQLSREAAKIKKRCKNITKSTFLALTE</sequence>
<dbReference type="Proteomes" id="UP001357223">
    <property type="component" value="Chromosome"/>
</dbReference>